<reference evidence="1 2" key="1">
    <citation type="submission" date="2016-08" db="EMBL/GenBank/DDBJ databases">
        <title>A novel genetic cassette of butanologenic Thermoanaerobacterium thermosaccharolyticum that directly convert cellulose to butanol.</title>
        <authorList>
            <person name="Li T."/>
            <person name="He J."/>
        </authorList>
    </citation>
    <scope>NUCLEOTIDE SEQUENCE [LARGE SCALE GENOMIC DNA]</scope>
    <source>
        <strain evidence="1 2">TG57</strain>
    </source>
</reference>
<dbReference type="RefSeq" id="WP_094397190.1">
    <property type="nucleotide sequence ID" value="NZ_CP016893.1"/>
</dbReference>
<protein>
    <submittedName>
        <fullName evidence="1">Uncharacterized protein</fullName>
    </submittedName>
</protein>
<organism evidence="1 2">
    <name type="scientific">Thermoanaerobacterium thermosaccharolyticum</name>
    <name type="common">Clostridium thermosaccharolyticum</name>
    <dbReference type="NCBI Taxonomy" id="1517"/>
    <lineage>
        <taxon>Bacteria</taxon>
        <taxon>Bacillati</taxon>
        <taxon>Bacillota</taxon>
        <taxon>Clostridia</taxon>
        <taxon>Thermoanaerobacterales</taxon>
        <taxon>Thermoanaerobacteraceae</taxon>
        <taxon>Thermoanaerobacterium</taxon>
    </lineage>
</organism>
<sequence>MKKIIYLLILIALALLIVIAYDLADVHSQKTSTDVNTENTLAKKVNTTNENKIKLKDVYTNLPYDISQVNISRIGADGFSRVEVFDKNTSKFIEAYGEKAEPVSKSDILDKLNDISKISKLTIYKERIDGSAVTRLYTVLTVYSDGSFRQIESIDKAYWEKASDGDWKLENPHASAISTIGSFPTTEIETSGTTTIRMKATLFTVGLLNSSGFDVFSTTGNTYYLRKIVELGYRYSLY</sequence>
<name>A0A223HXY6_THETR</name>
<accession>A0A223HXY6</accession>
<evidence type="ECO:0000313" key="2">
    <source>
        <dbReference type="Proteomes" id="UP000214975"/>
    </source>
</evidence>
<gene>
    <name evidence="1" type="ORF">Thert_01263</name>
</gene>
<evidence type="ECO:0000313" key="1">
    <source>
        <dbReference type="EMBL" id="AST57343.1"/>
    </source>
</evidence>
<proteinExistence type="predicted"/>
<dbReference type="EMBL" id="CP016893">
    <property type="protein sequence ID" value="AST57343.1"/>
    <property type="molecule type" value="Genomic_DNA"/>
</dbReference>
<dbReference type="Proteomes" id="UP000214975">
    <property type="component" value="Chromosome"/>
</dbReference>
<dbReference type="AlphaFoldDB" id="A0A223HXY6"/>